<dbReference type="RefSeq" id="WP_014186578.1">
    <property type="nucleotide sequence ID" value="NC_016584.1"/>
</dbReference>
<dbReference type="eggNOG" id="COG3041">
    <property type="taxonomic scope" value="Bacteria"/>
</dbReference>
<gene>
    <name evidence="1" type="ordered locus">Desor_4344</name>
</gene>
<dbReference type="HOGENOM" id="CLU_161929_0_1_9"/>
<accession>G7WJB2</accession>
<dbReference type="EMBL" id="CP003108">
    <property type="protein sequence ID" value="AET69771.1"/>
    <property type="molecule type" value="Genomic_DNA"/>
</dbReference>
<name>G7WJB2_DESOD</name>
<protein>
    <recommendedName>
        <fullName evidence="3">DNA helicase</fullName>
    </recommendedName>
</protein>
<sequence length="85" mass="9895">MPIIIRTKPFDTDFLLLTQKEQKQVLKALRFLADNPRHPSLQTHKIEDTPFIEAYANMDIRIIFERTSDTIILRAVGHHDVLKGL</sequence>
<keyword evidence="2" id="KW-1185">Reference proteome</keyword>
<dbReference type="AlphaFoldDB" id="G7WJB2"/>
<reference evidence="2" key="1">
    <citation type="submission" date="2011-11" db="EMBL/GenBank/DDBJ databases">
        <title>Complete sequence of Desulfosporosinus orientis DSM 765.</title>
        <authorList>
            <person name="Lucas S."/>
            <person name="Han J."/>
            <person name="Lapidus A."/>
            <person name="Cheng J.-F."/>
            <person name="Goodwin L."/>
            <person name="Pitluck S."/>
            <person name="Peters L."/>
            <person name="Ovchinnikova G."/>
            <person name="Teshima H."/>
            <person name="Detter J.C."/>
            <person name="Han C."/>
            <person name="Tapia R."/>
            <person name="Land M."/>
            <person name="Hauser L."/>
            <person name="Kyrpides N."/>
            <person name="Ivanova N."/>
            <person name="Pagani I."/>
            <person name="Pester M."/>
            <person name="Spring S."/>
            <person name="Ollivier B."/>
            <person name="Rattei T."/>
            <person name="Klenk H.-P."/>
            <person name="Wagner M."/>
            <person name="Loy A."/>
            <person name="Woyke T."/>
        </authorList>
    </citation>
    <scope>NUCLEOTIDE SEQUENCE [LARGE SCALE GENOMIC DNA]</scope>
    <source>
        <strain evidence="2">ATCC 19365 / DSM 765 / NCIMB 8382 / VKM B-1628</strain>
    </source>
</reference>
<dbReference type="InterPro" id="IPR035093">
    <property type="entry name" value="RelE/ParE_toxin_dom_sf"/>
</dbReference>
<reference evidence="1 2" key="2">
    <citation type="journal article" date="2012" name="J. Bacteriol.">
        <title>Complete genome sequences of Desulfosporosinus orientis DSM765T, Desulfosporosinus youngiae DSM17734T, Desulfosporosinus meridiei DSM13257T, and Desulfosporosinus acidiphilus DSM22704T.</title>
        <authorList>
            <person name="Pester M."/>
            <person name="Brambilla E."/>
            <person name="Alazard D."/>
            <person name="Rattei T."/>
            <person name="Weinmaier T."/>
            <person name="Han J."/>
            <person name="Lucas S."/>
            <person name="Lapidus A."/>
            <person name="Cheng J.F."/>
            <person name="Goodwin L."/>
            <person name="Pitluck S."/>
            <person name="Peters L."/>
            <person name="Ovchinnikova G."/>
            <person name="Teshima H."/>
            <person name="Detter J.C."/>
            <person name="Han C.S."/>
            <person name="Tapia R."/>
            <person name="Land M.L."/>
            <person name="Hauser L."/>
            <person name="Kyrpides N.C."/>
            <person name="Ivanova N.N."/>
            <person name="Pagani I."/>
            <person name="Huntmann M."/>
            <person name="Wei C.L."/>
            <person name="Davenport K.W."/>
            <person name="Daligault H."/>
            <person name="Chain P.S."/>
            <person name="Chen A."/>
            <person name="Mavromatis K."/>
            <person name="Markowitz V."/>
            <person name="Szeto E."/>
            <person name="Mikhailova N."/>
            <person name="Pati A."/>
            <person name="Wagner M."/>
            <person name="Woyke T."/>
            <person name="Ollivier B."/>
            <person name="Klenk H.P."/>
            <person name="Spring S."/>
            <person name="Loy A."/>
        </authorList>
    </citation>
    <scope>NUCLEOTIDE SEQUENCE [LARGE SCALE GENOMIC DNA]</scope>
    <source>
        <strain evidence="2">ATCC 19365 / DSM 765 / NCIMB 8382 / VKM B-1628</strain>
    </source>
</reference>
<dbReference type="Gene3D" id="3.30.2310.20">
    <property type="entry name" value="RelE-like"/>
    <property type="match status" value="1"/>
</dbReference>
<dbReference type="OrthoDB" id="5521312at2"/>
<dbReference type="Proteomes" id="UP000006346">
    <property type="component" value="Chromosome"/>
</dbReference>
<dbReference type="SUPFAM" id="SSF143011">
    <property type="entry name" value="RelE-like"/>
    <property type="match status" value="1"/>
</dbReference>
<evidence type="ECO:0000313" key="1">
    <source>
        <dbReference type="EMBL" id="AET69771.1"/>
    </source>
</evidence>
<dbReference type="STRING" id="768706.Desor_4344"/>
<organism evidence="1 2">
    <name type="scientific">Desulfosporosinus orientis (strain ATCC 19365 / DSM 765 / NCIMB 8382 / VKM B-1628 / Singapore I)</name>
    <name type="common">Desulfotomaculum orientis</name>
    <dbReference type="NCBI Taxonomy" id="768706"/>
    <lineage>
        <taxon>Bacteria</taxon>
        <taxon>Bacillati</taxon>
        <taxon>Bacillota</taxon>
        <taxon>Clostridia</taxon>
        <taxon>Eubacteriales</taxon>
        <taxon>Desulfitobacteriaceae</taxon>
        <taxon>Desulfosporosinus</taxon>
    </lineage>
</organism>
<evidence type="ECO:0008006" key="3">
    <source>
        <dbReference type="Google" id="ProtNLM"/>
    </source>
</evidence>
<proteinExistence type="predicted"/>
<dbReference type="PATRIC" id="fig|768706.3.peg.4407"/>
<dbReference type="KEGG" id="dor:Desor_4344"/>
<evidence type="ECO:0000313" key="2">
    <source>
        <dbReference type="Proteomes" id="UP000006346"/>
    </source>
</evidence>